<dbReference type="PANTHER" id="PTHR30560">
    <property type="entry name" value="TRIGGER FACTOR CHAPERONE AND PEPTIDYL-PROLYL CIS/TRANS ISOMERASE"/>
    <property type="match status" value="1"/>
</dbReference>
<dbReference type="Proteomes" id="UP000249354">
    <property type="component" value="Unassembled WGS sequence"/>
</dbReference>
<dbReference type="GO" id="GO:0015031">
    <property type="term" value="P:protein transport"/>
    <property type="evidence" value="ECO:0007669"/>
    <property type="project" value="UniProtKB-UniRule"/>
</dbReference>
<feature type="compositionally biased region" description="Basic and acidic residues" evidence="16">
    <location>
        <begin position="500"/>
        <end position="526"/>
    </location>
</feature>
<evidence type="ECO:0000313" key="19">
    <source>
        <dbReference type="Proteomes" id="UP000249354"/>
    </source>
</evidence>
<evidence type="ECO:0000256" key="12">
    <source>
        <dbReference type="HAMAP-Rule" id="MF_00303"/>
    </source>
</evidence>
<dbReference type="Pfam" id="PF05698">
    <property type="entry name" value="Trigger_C"/>
    <property type="match status" value="1"/>
</dbReference>
<organism evidence="18 19">
    <name type="scientific">Leptolyngbya foveolarum</name>
    <dbReference type="NCBI Taxonomy" id="47253"/>
    <lineage>
        <taxon>Bacteria</taxon>
        <taxon>Bacillati</taxon>
        <taxon>Cyanobacteriota</taxon>
        <taxon>Cyanophyceae</taxon>
        <taxon>Leptolyngbyales</taxon>
        <taxon>Leptolyngbyaceae</taxon>
        <taxon>Leptolyngbya group</taxon>
        <taxon>Leptolyngbya</taxon>
    </lineage>
</organism>
<dbReference type="InterPro" id="IPR036611">
    <property type="entry name" value="Trigger_fac_ribosome-bd_sf"/>
</dbReference>
<dbReference type="PANTHER" id="PTHR30560:SF3">
    <property type="entry name" value="TRIGGER FACTOR-LIKE PROTEIN TIG, CHLOROPLASTIC"/>
    <property type="match status" value="1"/>
</dbReference>
<dbReference type="AlphaFoldDB" id="A0A2W4WFX8"/>
<dbReference type="HAMAP" id="MF_00303">
    <property type="entry name" value="Trigger_factor_Tig"/>
    <property type="match status" value="1"/>
</dbReference>
<dbReference type="FunFam" id="3.10.50.40:FF:000001">
    <property type="entry name" value="Trigger factor"/>
    <property type="match status" value="1"/>
</dbReference>
<evidence type="ECO:0000256" key="8">
    <source>
        <dbReference type="ARBA" id="ARBA00023235"/>
    </source>
</evidence>
<comment type="domain">
    <text evidence="12">Consists of 3 domains; the N-terminus binds the ribosome, the middle domain has PPIase activity, while the C-terminus has intrinsic chaperone activity on its own.</text>
</comment>
<evidence type="ECO:0000256" key="9">
    <source>
        <dbReference type="ARBA" id="ARBA00023306"/>
    </source>
</evidence>
<accession>A0A2W4WFX8</accession>
<evidence type="ECO:0000256" key="14">
    <source>
        <dbReference type="RuleBase" id="RU003914"/>
    </source>
</evidence>
<evidence type="ECO:0000256" key="6">
    <source>
        <dbReference type="ARBA" id="ARBA00023110"/>
    </source>
</evidence>
<feature type="domain" description="PPIase FKBP-type" evidence="17">
    <location>
        <begin position="169"/>
        <end position="262"/>
    </location>
</feature>
<reference evidence="18 19" key="2">
    <citation type="submission" date="2018-06" db="EMBL/GenBank/DDBJ databases">
        <title>Metagenomic assembly of (sub)arctic Cyanobacteria and their associated microbiome from non-axenic cultures.</title>
        <authorList>
            <person name="Baurain D."/>
        </authorList>
    </citation>
    <scope>NUCLEOTIDE SEQUENCE [LARGE SCALE GENOMIC DNA]</scope>
    <source>
        <strain evidence="18">ULC129bin1</strain>
    </source>
</reference>
<keyword evidence="9 12" id="KW-0131">Cell cycle</keyword>
<dbReference type="SUPFAM" id="SSF109998">
    <property type="entry name" value="Triger factor/SurA peptide-binding domain-like"/>
    <property type="match status" value="1"/>
</dbReference>
<evidence type="ECO:0000256" key="7">
    <source>
        <dbReference type="ARBA" id="ARBA00023186"/>
    </source>
</evidence>
<comment type="caution">
    <text evidence="18">The sequence shown here is derived from an EMBL/GenBank/DDBJ whole genome shotgun (WGS) entry which is preliminary data.</text>
</comment>
<name>A0A2W4WFX8_9CYAN</name>
<dbReference type="InterPro" id="IPR005215">
    <property type="entry name" value="Trig_fac"/>
</dbReference>
<dbReference type="Gene3D" id="3.10.50.40">
    <property type="match status" value="1"/>
</dbReference>
<dbReference type="InterPro" id="IPR037041">
    <property type="entry name" value="Trigger_fac_C_sf"/>
</dbReference>
<dbReference type="SUPFAM" id="SSF102735">
    <property type="entry name" value="Trigger factor ribosome-binding domain"/>
    <property type="match status" value="1"/>
</dbReference>
<keyword evidence="5 12" id="KW-0132">Cell division</keyword>
<dbReference type="NCBIfam" id="TIGR00115">
    <property type="entry name" value="tig"/>
    <property type="match status" value="1"/>
</dbReference>
<proteinExistence type="inferred from homology"/>
<evidence type="ECO:0000256" key="10">
    <source>
        <dbReference type="ARBA" id="ARBA00024849"/>
    </source>
</evidence>
<dbReference type="Pfam" id="PF05697">
    <property type="entry name" value="Trigger_N"/>
    <property type="match status" value="1"/>
</dbReference>
<dbReference type="Gene3D" id="1.10.3120.10">
    <property type="entry name" value="Trigger factor, C-terminal domain"/>
    <property type="match status" value="1"/>
</dbReference>
<evidence type="ECO:0000256" key="3">
    <source>
        <dbReference type="ARBA" id="ARBA00013194"/>
    </source>
</evidence>
<evidence type="ECO:0000256" key="13">
    <source>
        <dbReference type="PROSITE-ProRule" id="PRU00277"/>
    </source>
</evidence>
<comment type="subcellular location">
    <subcellularLocation>
        <location evidence="12">Cytoplasm</location>
    </subcellularLocation>
    <text evidence="12">About half TF is bound to the ribosome near the polypeptide exit tunnel while the other half is free in the cytoplasm.</text>
</comment>
<keyword evidence="7 12" id="KW-0143">Chaperone</keyword>
<dbReference type="EC" id="5.2.1.8" evidence="3 12"/>
<evidence type="ECO:0000256" key="16">
    <source>
        <dbReference type="SAM" id="MobiDB-lite"/>
    </source>
</evidence>
<dbReference type="GO" id="GO:0051301">
    <property type="term" value="P:cell division"/>
    <property type="evidence" value="ECO:0007669"/>
    <property type="project" value="UniProtKB-KW"/>
</dbReference>
<feature type="region of interest" description="Disordered" evidence="16">
    <location>
        <begin position="436"/>
        <end position="544"/>
    </location>
</feature>
<dbReference type="InterPro" id="IPR046357">
    <property type="entry name" value="PPIase_dom_sf"/>
</dbReference>
<gene>
    <name evidence="12" type="primary">tig</name>
    <name evidence="18" type="ORF">DCF25_05235</name>
</gene>
<evidence type="ECO:0000313" key="18">
    <source>
        <dbReference type="EMBL" id="PZO21235.1"/>
    </source>
</evidence>
<evidence type="ECO:0000256" key="4">
    <source>
        <dbReference type="ARBA" id="ARBA00016902"/>
    </source>
</evidence>
<dbReference type="GO" id="GO:0043335">
    <property type="term" value="P:protein unfolding"/>
    <property type="evidence" value="ECO:0007669"/>
    <property type="project" value="TreeGrafter"/>
</dbReference>
<dbReference type="GO" id="GO:0044183">
    <property type="term" value="F:protein folding chaperone"/>
    <property type="evidence" value="ECO:0007669"/>
    <property type="project" value="TreeGrafter"/>
</dbReference>
<feature type="coiled-coil region" evidence="15">
    <location>
        <begin position="265"/>
        <end position="292"/>
    </location>
</feature>
<dbReference type="SUPFAM" id="SSF54534">
    <property type="entry name" value="FKBP-like"/>
    <property type="match status" value="1"/>
</dbReference>
<evidence type="ECO:0000256" key="2">
    <source>
        <dbReference type="ARBA" id="ARBA00005464"/>
    </source>
</evidence>
<dbReference type="InterPro" id="IPR008881">
    <property type="entry name" value="Trigger_fac_ribosome-bd_bac"/>
</dbReference>
<reference evidence="19" key="1">
    <citation type="submission" date="2018-04" db="EMBL/GenBank/DDBJ databases">
        <authorList>
            <person name="Cornet L."/>
        </authorList>
    </citation>
    <scope>NUCLEOTIDE SEQUENCE [LARGE SCALE GENOMIC DNA]</scope>
</reference>
<dbReference type="GO" id="GO:0043022">
    <property type="term" value="F:ribosome binding"/>
    <property type="evidence" value="ECO:0007669"/>
    <property type="project" value="TreeGrafter"/>
</dbReference>
<dbReference type="Gene3D" id="3.30.70.1050">
    <property type="entry name" value="Trigger factor ribosome-binding domain"/>
    <property type="match status" value="1"/>
</dbReference>
<dbReference type="PROSITE" id="PS50059">
    <property type="entry name" value="FKBP_PPIASE"/>
    <property type="match status" value="1"/>
</dbReference>
<evidence type="ECO:0000256" key="15">
    <source>
        <dbReference type="SAM" id="Coils"/>
    </source>
</evidence>
<dbReference type="EMBL" id="QBMC01000021">
    <property type="protein sequence ID" value="PZO21235.1"/>
    <property type="molecule type" value="Genomic_DNA"/>
</dbReference>
<dbReference type="InterPro" id="IPR027304">
    <property type="entry name" value="Trigger_fact/SurA_dom_sf"/>
</dbReference>
<dbReference type="InterPro" id="IPR008880">
    <property type="entry name" value="Trigger_fac_C"/>
</dbReference>
<evidence type="ECO:0000256" key="11">
    <source>
        <dbReference type="ARBA" id="ARBA00029986"/>
    </source>
</evidence>
<dbReference type="GO" id="GO:0003755">
    <property type="term" value="F:peptidyl-prolyl cis-trans isomerase activity"/>
    <property type="evidence" value="ECO:0007669"/>
    <property type="project" value="UniProtKB-UniRule"/>
</dbReference>
<keyword evidence="15" id="KW-0175">Coiled coil</keyword>
<evidence type="ECO:0000256" key="5">
    <source>
        <dbReference type="ARBA" id="ARBA00022618"/>
    </source>
</evidence>
<feature type="compositionally biased region" description="Basic residues" evidence="16">
    <location>
        <begin position="527"/>
        <end position="544"/>
    </location>
</feature>
<dbReference type="FunFam" id="3.30.70.1050:FF:000004">
    <property type="entry name" value="Trigger factor"/>
    <property type="match status" value="1"/>
</dbReference>
<comment type="function">
    <text evidence="10 12">Involved in protein export. Acts as a chaperone by maintaining the newly synthesized protein in an open conformation. Functions as a peptidyl-prolyl cis-trans isomerase.</text>
</comment>
<comment type="similarity">
    <text evidence="2 12 14">Belongs to the FKBP-type PPIase family. Tig subfamily.</text>
</comment>
<dbReference type="GO" id="GO:0005737">
    <property type="term" value="C:cytoplasm"/>
    <property type="evidence" value="ECO:0007669"/>
    <property type="project" value="UniProtKB-SubCell"/>
</dbReference>
<keyword evidence="12" id="KW-0963">Cytoplasm</keyword>
<protein>
    <recommendedName>
        <fullName evidence="4 12">Trigger factor</fullName>
        <shortName evidence="12">TF</shortName>
        <ecNumber evidence="3 12">5.2.1.8</ecNumber>
    </recommendedName>
    <alternativeName>
        <fullName evidence="11 12">PPIase</fullName>
    </alternativeName>
</protein>
<keyword evidence="8 12" id="KW-0413">Isomerase</keyword>
<feature type="compositionally biased region" description="Acidic residues" evidence="16">
    <location>
        <begin position="463"/>
        <end position="473"/>
    </location>
</feature>
<dbReference type="GO" id="GO:0051083">
    <property type="term" value="P:'de novo' cotranslational protein folding"/>
    <property type="evidence" value="ECO:0007669"/>
    <property type="project" value="TreeGrafter"/>
</dbReference>
<sequence length="544" mass="60210">MKVTQENLPDSQVGLEIEVPADLSKQGYEKVLRDYMKSANIPGFRKGKVPRQILIQRIGTMQLKAAALEEIVQSVIEKAIKQEEIDALGNYQLQSNFEELMGTYKPGEPFTLSASVDVPPRVKLSEYKGLSVQAEEIKTKEGRVDETLEGYRENLATLVPVEDRVAKEGDVAVVDFVGKAENAEGEVEAFDGGSAQDFQVEISEGKFIPGFVEGMVGMELEAEKDVEVTFPEDYPQAELAGKPATFTITLKELKEKELPEIDDDFAEEVSEFETLEELRQSLEERYQKEATDATDANIDQALLNELVKHVEAEIPKTLIQREVDFIVTQTAMQLSRQGIDLSKFLTKDLVDNMRENAKPEAIERLNRTLALGEIAKQESLAITDEEVKARTEEMMAEVDDPSQVDPERLNQVVNEDLLKEKILGWLKENSNVELVPEGSLAPDETEAGESERAIASDGTVDVESVEVAEETVETPEAKETAENESEEMVSESAEVPAETKVAETEPATSKEPKAEKAKTEKTEGGNKKSKKKSKGGAKKPKGKK</sequence>
<dbReference type="InterPro" id="IPR001179">
    <property type="entry name" value="PPIase_FKBP_dom"/>
</dbReference>
<evidence type="ECO:0000256" key="1">
    <source>
        <dbReference type="ARBA" id="ARBA00000971"/>
    </source>
</evidence>
<keyword evidence="6 12" id="KW-0697">Rotamase</keyword>
<comment type="catalytic activity">
    <reaction evidence="1 12 13">
        <text>[protein]-peptidylproline (omega=180) = [protein]-peptidylproline (omega=0)</text>
        <dbReference type="Rhea" id="RHEA:16237"/>
        <dbReference type="Rhea" id="RHEA-COMP:10747"/>
        <dbReference type="Rhea" id="RHEA-COMP:10748"/>
        <dbReference type="ChEBI" id="CHEBI:83833"/>
        <dbReference type="ChEBI" id="CHEBI:83834"/>
        <dbReference type="EC" id="5.2.1.8"/>
    </reaction>
</comment>
<dbReference type="Pfam" id="PF00254">
    <property type="entry name" value="FKBP_C"/>
    <property type="match status" value="1"/>
</dbReference>
<evidence type="ECO:0000259" key="17">
    <source>
        <dbReference type="PROSITE" id="PS50059"/>
    </source>
</evidence>